<protein>
    <submittedName>
        <fullName evidence="2">Uncharacterized protein</fullName>
    </submittedName>
</protein>
<feature type="compositionally biased region" description="Basic and acidic residues" evidence="1">
    <location>
        <begin position="150"/>
        <end position="165"/>
    </location>
</feature>
<accession>A0ABQ7TIM4</accession>
<evidence type="ECO:0000313" key="2">
    <source>
        <dbReference type="EMBL" id="KAH0629329.1"/>
    </source>
</evidence>
<evidence type="ECO:0000313" key="3">
    <source>
        <dbReference type="Proteomes" id="UP000826234"/>
    </source>
</evidence>
<gene>
    <name evidence="2" type="ORF">JD844_011313</name>
</gene>
<reference evidence="2 3" key="1">
    <citation type="journal article" date="2022" name="Gigascience">
        <title>A chromosome-level genome assembly and annotation of the desert horned lizard, Phrynosoma platyrhinos, provides insight into chromosomal rearrangements among reptiles.</title>
        <authorList>
            <person name="Koochekian N."/>
            <person name="Ascanio A."/>
            <person name="Farleigh K."/>
            <person name="Card D.C."/>
            <person name="Schield D.R."/>
            <person name="Castoe T.A."/>
            <person name="Jezkova T."/>
        </authorList>
    </citation>
    <scope>NUCLEOTIDE SEQUENCE [LARGE SCALE GENOMIC DNA]</scope>
    <source>
        <strain evidence="2">NK-2021</strain>
    </source>
</reference>
<evidence type="ECO:0000256" key="1">
    <source>
        <dbReference type="SAM" id="MobiDB-lite"/>
    </source>
</evidence>
<dbReference type="EMBL" id="JAIPUX010000439">
    <property type="protein sequence ID" value="KAH0629329.1"/>
    <property type="molecule type" value="Genomic_DNA"/>
</dbReference>
<feature type="non-terminal residue" evidence="2">
    <location>
        <position position="1"/>
    </location>
</feature>
<comment type="caution">
    <text evidence="2">The sequence shown here is derived from an EMBL/GenBank/DDBJ whole genome shotgun (WGS) entry which is preliminary data.</text>
</comment>
<sequence>ASSLIPIHFLFSELQLPRIDQPQQTSPSQAPSEDTVQSRVTTPQLSSILTQRKYESLFKHNLEEGLLKRIARRKIRRRVFGEINANKVNQFGTACSPFHALATTEIEALTLPSNLPMTPRMMSKGIVCTTESDLKSLQLTFPELEEENAEEPKPSDKKKPLDHTKKPMLPPLIKPTRSQLSENKKTSGCHLPSVPTVKASASLKWGKY</sequence>
<proteinExistence type="predicted"/>
<feature type="compositionally biased region" description="Low complexity" evidence="1">
    <location>
        <begin position="21"/>
        <end position="32"/>
    </location>
</feature>
<feature type="region of interest" description="Disordered" evidence="1">
    <location>
        <begin position="143"/>
        <end position="193"/>
    </location>
</feature>
<keyword evidence="3" id="KW-1185">Reference proteome</keyword>
<organism evidence="2 3">
    <name type="scientific">Phrynosoma platyrhinos</name>
    <name type="common">Desert horned lizard</name>
    <dbReference type="NCBI Taxonomy" id="52577"/>
    <lineage>
        <taxon>Eukaryota</taxon>
        <taxon>Metazoa</taxon>
        <taxon>Chordata</taxon>
        <taxon>Craniata</taxon>
        <taxon>Vertebrata</taxon>
        <taxon>Euteleostomi</taxon>
        <taxon>Lepidosauria</taxon>
        <taxon>Squamata</taxon>
        <taxon>Bifurcata</taxon>
        <taxon>Unidentata</taxon>
        <taxon>Episquamata</taxon>
        <taxon>Toxicofera</taxon>
        <taxon>Iguania</taxon>
        <taxon>Phrynosomatidae</taxon>
        <taxon>Phrynosomatinae</taxon>
        <taxon>Phrynosoma</taxon>
    </lineage>
</organism>
<name>A0ABQ7TIM4_PHRPL</name>
<feature type="region of interest" description="Disordered" evidence="1">
    <location>
        <begin position="20"/>
        <end position="41"/>
    </location>
</feature>
<dbReference type="Proteomes" id="UP000826234">
    <property type="component" value="Unassembled WGS sequence"/>
</dbReference>